<dbReference type="EMBL" id="CAADGH010000061">
    <property type="protein sequence ID" value="VFK76532.1"/>
    <property type="molecule type" value="Genomic_DNA"/>
</dbReference>
<evidence type="ECO:0000313" key="3">
    <source>
        <dbReference type="EMBL" id="VFK76532.1"/>
    </source>
</evidence>
<dbReference type="AlphaFoldDB" id="A0A450XHR9"/>
<dbReference type="EMBL" id="CAADFO010000042">
    <property type="protein sequence ID" value="VFK28816.1"/>
    <property type="molecule type" value="Genomic_DNA"/>
</dbReference>
<accession>A0A450XHR9</accession>
<gene>
    <name evidence="1" type="ORF">BECKMB1821G_GA0114241_10425</name>
    <name evidence="3" type="ORF">BECKMB1821H_GA0114242_106115</name>
    <name evidence="2" type="ORF">BECKMB1821I_GA0114274_105716</name>
</gene>
<evidence type="ECO:0000313" key="2">
    <source>
        <dbReference type="EMBL" id="VFK33970.1"/>
    </source>
</evidence>
<proteinExistence type="predicted"/>
<dbReference type="EMBL" id="CAADFQ010000057">
    <property type="protein sequence ID" value="VFK33970.1"/>
    <property type="molecule type" value="Genomic_DNA"/>
</dbReference>
<sequence>MTEDPSPSPDNEFHRRLQGKFSGILRWEQLDALWEKVLVRPQGWYVYEVDNTLSEHTVSSQELSDIVSEIDRVLHEQHKYDYCGIVYADDPTSPNLIKIYDPGNLGVVCGPGDAPILPRWILSRIKPQVLKTITTRQVWWKRILSSKND</sequence>
<name>A0A450XHR9_9GAMM</name>
<reference evidence="1" key="1">
    <citation type="submission" date="2019-02" db="EMBL/GenBank/DDBJ databases">
        <authorList>
            <person name="Gruber-Vodicka R. H."/>
            <person name="Seah K. B. B."/>
        </authorList>
    </citation>
    <scope>NUCLEOTIDE SEQUENCE</scope>
    <source>
        <strain evidence="1">BECK_BZ197</strain>
        <strain evidence="3">BECK_BZ198</strain>
        <strain evidence="2">BECK_BZ199</strain>
    </source>
</reference>
<organism evidence="1">
    <name type="scientific">Candidatus Kentrum sp. MB</name>
    <dbReference type="NCBI Taxonomy" id="2138164"/>
    <lineage>
        <taxon>Bacteria</taxon>
        <taxon>Pseudomonadati</taxon>
        <taxon>Pseudomonadota</taxon>
        <taxon>Gammaproteobacteria</taxon>
        <taxon>Candidatus Kentrum</taxon>
    </lineage>
</organism>
<evidence type="ECO:0000313" key="1">
    <source>
        <dbReference type="EMBL" id="VFK28816.1"/>
    </source>
</evidence>
<protein>
    <submittedName>
        <fullName evidence="1">Uncharacterized protein</fullName>
    </submittedName>
</protein>